<dbReference type="EMBL" id="JACKWZ010000025">
    <property type="protein sequence ID" value="KAF9421228.1"/>
    <property type="molecule type" value="Genomic_DNA"/>
</dbReference>
<evidence type="ECO:0000313" key="1">
    <source>
        <dbReference type="EMBL" id="KAF9421228.1"/>
    </source>
</evidence>
<gene>
    <name evidence="1" type="ORF">HW555_002700</name>
</gene>
<name>A0A835GN73_SPOEX</name>
<proteinExistence type="predicted"/>
<sequence length="248" mass="29060">MDFVGDDQQLSEALRQCMAGMRAPLDLSDVEAKKAAMRSLDNPSPLAEDVEIKPDLLSIDLGLQRVNISLDYAELVTMKDLKNEGPKSADFRKRISQAAYKMPREYLGADRNMHRELILRIMQQTVYSVQQRLEEVEPLIAMYEKDARYRLAYIFARLDEWKDEMRTMYYAVRHRKLKNTKIYIYYYERLLRHNIDVTYTIEYVIHMHSEYMQRMEELLPSQERQKLLKAKKAKAAVTAATTVVPVPG</sequence>
<dbReference type="AlphaFoldDB" id="A0A835GN73"/>
<comment type="caution">
    <text evidence="1">The sequence shown here is derived from an EMBL/GenBank/DDBJ whole genome shotgun (WGS) entry which is preliminary data.</text>
</comment>
<reference evidence="1" key="1">
    <citation type="submission" date="2020-08" db="EMBL/GenBank/DDBJ databases">
        <title>Spodoptera exigua strain:BAW_Kor-Di-RS1 Genome sequencing and assembly.</title>
        <authorList>
            <person name="Kim J."/>
            <person name="Nam H.Y."/>
            <person name="Kwon M."/>
            <person name="Choi J.H."/>
            <person name="Cho S.R."/>
            <person name="Kim G.-H."/>
        </authorList>
    </citation>
    <scope>NUCLEOTIDE SEQUENCE</scope>
    <source>
        <strain evidence="1">BAW_Kor-Di-RS1</strain>
        <tissue evidence="1">Whole-body</tissue>
    </source>
</reference>
<evidence type="ECO:0000313" key="2">
    <source>
        <dbReference type="Proteomes" id="UP000648187"/>
    </source>
</evidence>
<protein>
    <submittedName>
        <fullName evidence="1">Uncharacterized protein</fullName>
    </submittedName>
</protein>
<accession>A0A835GN73</accession>
<keyword evidence="2" id="KW-1185">Reference proteome</keyword>
<organism evidence="1 2">
    <name type="scientific">Spodoptera exigua</name>
    <name type="common">Beet armyworm</name>
    <name type="synonym">Noctua fulgens</name>
    <dbReference type="NCBI Taxonomy" id="7107"/>
    <lineage>
        <taxon>Eukaryota</taxon>
        <taxon>Metazoa</taxon>
        <taxon>Ecdysozoa</taxon>
        <taxon>Arthropoda</taxon>
        <taxon>Hexapoda</taxon>
        <taxon>Insecta</taxon>
        <taxon>Pterygota</taxon>
        <taxon>Neoptera</taxon>
        <taxon>Endopterygota</taxon>
        <taxon>Lepidoptera</taxon>
        <taxon>Glossata</taxon>
        <taxon>Ditrysia</taxon>
        <taxon>Noctuoidea</taxon>
        <taxon>Noctuidae</taxon>
        <taxon>Amphipyrinae</taxon>
        <taxon>Spodoptera</taxon>
    </lineage>
</organism>
<dbReference type="Proteomes" id="UP000648187">
    <property type="component" value="Unassembled WGS sequence"/>
</dbReference>